<gene>
    <name evidence="2" type="ORF">PGLA2088_LOCUS44548</name>
</gene>
<dbReference type="AlphaFoldDB" id="A0A813LFY2"/>
<sequence length="116" mass="11780">MTQSSSAAFVHMAPASQQSPAYGLHQRKTDPVPAAGPPGGPALPKTHTASVAGSTLAEPWRDKVLAAAGLLAAALVAGSRGERRARRKGTANIARAGLGRGGGHPAIWDLRLFSPA</sequence>
<organism evidence="2 3">
    <name type="scientific">Polarella glacialis</name>
    <name type="common">Dinoflagellate</name>
    <dbReference type="NCBI Taxonomy" id="89957"/>
    <lineage>
        <taxon>Eukaryota</taxon>
        <taxon>Sar</taxon>
        <taxon>Alveolata</taxon>
        <taxon>Dinophyceae</taxon>
        <taxon>Suessiales</taxon>
        <taxon>Suessiaceae</taxon>
        <taxon>Polarella</taxon>
    </lineage>
</organism>
<evidence type="ECO:0000256" key="1">
    <source>
        <dbReference type="SAM" id="MobiDB-lite"/>
    </source>
</evidence>
<accession>A0A813LFY2</accession>
<proteinExistence type="predicted"/>
<evidence type="ECO:0000313" key="3">
    <source>
        <dbReference type="Proteomes" id="UP000626109"/>
    </source>
</evidence>
<feature type="region of interest" description="Disordered" evidence="1">
    <location>
        <begin position="1"/>
        <end position="54"/>
    </location>
</feature>
<evidence type="ECO:0000313" key="2">
    <source>
        <dbReference type="EMBL" id="CAE8726619.1"/>
    </source>
</evidence>
<reference evidence="2" key="1">
    <citation type="submission" date="2021-02" db="EMBL/GenBank/DDBJ databases">
        <authorList>
            <person name="Dougan E. K."/>
            <person name="Rhodes N."/>
            <person name="Thang M."/>
            <person name="Chan C."/>
        </authorList>
    </citation>
    <scope>NUCLEOTIDE SEQUENCE</scope>
</reference>
<protein>
    <submittedName>
        <fullName evidence="2">Uncharacterized protein</fullName>
    </submittedName>
</protein>
<dbReference type="EMBL" id="CAJNNW010035251">
    <property type="protein sequence ID" value="CAE8726619.1"/>
    <property type="molecule type" value="Genomic_DNA"/>
</dbReference>
<comment type="caution">
    <text evidence="2">The sequence shown here is derived from an EMBL/GenBank/DDBJ whole genome shotgun (WGS) entry which is preliminary data.</text>
</comment>
<dbReference type="Proteomes" id="UP000626109">
    <property type="component" value="Unassembled WGS sequence"/>
</dbReference>
<name>A0A813LFY2_POLGL</name>